<feature type="region of interest" description="Disordered" evidence="1">
    <location>
        <begin position="129"/>
        <end position="152"/>
    </location>
</feature>
<sequence length="152" mass="17678">MYQVLPFLVAANFALPKFRLPVEMWSTIFRFLDPSSLLNVVRTDGLWSEVGQGDPVLRRTLQEELMAERQRQQQEILNPGLLMTVERKGPTKMFGANNGTKTVRSRAPTVIQRPPVEFLQNVEEKCKRRRNGGWTQKEEKNHKIRTSKMLRL</sequence>
<dbReference type="KEGG" id="tca:107398706"/>
<dbReference type="OMA" id="KMFGANN"/>
<organism evidence="2 3">
    <name type="scientific">Tribolium castaneum</name>
    <name type="common">Red flour beetle</name>
    <dbReference type="NCBI Taxonomy" id="7070"/>
    <lineage>
        <taxon>Eukaryota</taxon>
        <taxon>Metazoa</taxon>
        <taxon>Ecdysozoa</taxon>
        <taxon>Arthropoda</taxon>
        <taxon>Hexapoda</taxon>
        <taxon>Insecta</taxon>
        <taxon>Pterygota</taxon>
        <taxon>Neoptera</taxon>
        <taxon>Endopterygota</taxon>
        <taxon>Coleoptera</taxon>
        <taxon>Polyphaga</taxon>
        <taxon>Cucujiformia</taxon>
        <taxon>Tenebrionidae</taxon>
        <taxon>Tenebrionidae incertae sedis</taxon>
        <taxon>Tribolium</taxon>
    </lineage>
</organism>
<feature type="compositionally biased region" description="Basic residues" evidence="1">
    <location>
        <begin position="142"/>
        <end position="152"/>
    </location>
</feature>
<reference evidence="2 3" key="1">
    <citation type="journal article" date="2008" name="Nature">
        <title>The genome of the model beetle and pest Tribolium castaneum.</title>
        <authorList>
            <consortium name="Tribolium Genome Sequencing Consortium"/>
            <person name="Richards S."/>
            <person name="Gibbs R.A."/>
            <person name="Weinstock G.M."/>
            <person name="Brown S.J."/>
            <person name="Denell R."/>
            <person name="Beeman R.W."/>
            <person name="Gibbs R."/>
            <person name="Beeman R.W."/>
            <person name="Brown S.J."/>
            <person name="Bucher G."/>
            <person name="Friedrich M."/>
            <person name="Grimmelikhuijzen C.J."/>
            <person name="Klingler M."/>
            <person name="Lorenzen M."/>
            <person name="Richards S."/>
            <person name="Roth S."/>
            <person name="Schroder R."/>
            <person name="Tautz D."/>
            <person name="Zdobnov E.M."/>
            <person name="Muzny D."/>
            <person name="Gibbs R.A."/>
            <person name="Weinstock G.M."/>
            <person name="Attaway T."/>
            <person name="Bell S."/>
            <person name="Buhay C.J."/>
            <person name="Chandrabose M.N."/>
            <person name="Chavez D."/>
            <person name="Clerk-Blankenburg K.P."/>
            <person name="Cree A."/>
            <person name="Dao M."/>
            <person name="Davis C."/>
            <person name="Chacko J."/>
            <person name="Dinh H."/>
            <person name="Dugan-Rocha S."/>
            <person name="Fowler G."/>
            <person name="Garner T.T."/>
            <person name="Garnes J."/>
            <person name="Gnirke A."/>
            <person name="Hawes A."/>
            <person name="Hernandez J."/>
            <person name="Hines S."/>
            <person name="Holder M."/>
            <person name="Hume J."/>
            <person name="Jhangiani S.N."/>
            <person name="Joshi V."/>
            <person name="Khan Z.M."/>
            <person name="Jackson L."/>
            <person name="Kovar C."/>
            <person name="Kowis A."/>
            <person name="Lee S."/>
            <person name="Lewis L.R."/>
            <person name="Margolis J."/>
            <person name="Morgan M."/>
            <person name="Nazareth L.V."/>
            <person name="Nguyen N."/>
            <person name="Okwuonu G."/>
            <person name="Parker D."/>
            <person name="Richards S."/>
            <person name="Ruiz S.J."/>
            <person name="Santibanez J."/>
            <person name="Savard J."/>
            <person name="Scherer S.E."/>
            <person name="Schneider B."/>
            <person name="Sodergren E."/>
            <person name="Tautz D."/>
            <person name="Vattahil S."/>
            <person name="Villasana D."/>
            <person name="White C.S."/>
            <person name="Wright R."/>
            <person name="Park Y."/>
            <person name="Beeman R.W."/>
            <person name="Lord J."/>
            <person name="Oppert B."/>
            <person name="Lorenzen M."/>
            <person name="Brown S."/>
            <person name="Wang L."/>
            <person name="Savard J."/>
            <person name="Tautz D."/>
            <person name="Richards S."/>
            <person name="Weinstock G."/>
            <person name="Gibbs R.A."/>
            <person name="Liu Y."/>
            <person name="Worley K."/>
            <person name="Weinstock G."/>
            <person name="Elsik C.G."/>
            <person name="Reese J.T."/>
            <person name="Elhaik E."/>
            <person name="Landan G."/>
            <person name="Graur D."/>
            <person name="Arensburger P."/>
            <person name="Atkinson P."/>
            <person name="Beeman R.W."/>
            <person name="Beidler J."/>
            <person name="Brown S.J."/>
            <person name="Demuth J.P."/>
            <person name="Drury D.W."/>
            <person name="Du Y.Z."/>
            <person name="Fujiwara H."/>
            <person name="Lorenzen M."/>
            <person name="Maselli V."/>
            <person name="Osanai M."/>
            <person name="Park Y."/>
            <person name="Robertson H.M."/>
            <person name="Tu Z."/>
            <person name="Wang J.J."/>
            <person name="Wang S."/>
            <person name="Richards S."/>
            <person name="Song H."/>
            <person name="Zhang L."/>
            <person name="Sodergren E."/>
            <person name="Werner D."/>
            <person name="Stanke M."/>
            <person name="Morgenstern B."/>
            <person name="Solovyev V."/>
            <person name="Kosarev P."/>
            <person name="Brown G."/>
            <person name="Chen H.C."/>
            <person name="Ermolaeva O."/>
            <person name="Hlavina W."/>
            <person name="Kapustin Y."/>
            <person name="Kiryutin B."/>
            <person name="Kitts P."/>
            <person name="Maglott D."/>
            <person name="Pruitt K."/>
            <person name="Sapojnikov V."/>
            <person name="Souvorov A."/>
            <person name="Mackey A.J."/>
            <person name="Waterhouse R.M."/>
            <person name="Wyder S."/>
            <person name="Zdobnov E.M."/>
            <person name="Zdobnov E.M."/>
            <person name="Wyder S."/>
            <person name="Kriventseva E.V."/>
            <person name="Kadowaki T."/>
            <person name="Bork P."/>
            <person name="Aranda M."/>
            <person name="Bao R."/>
            <person name="Beermann A."/>
            <person name="Berns N."/>
            <person name="Bolognesi R."/>
            <person name="Bonneton F."/>
            <person name="Bopp D."/>
            <person name="Brown S.J."/>
            <person name="Bucher G."/>
            <person name="Butts T."/>
            <person name="Chaumot A."/>
            <person name="Denell R.E."/>
            <person name="Ferrier D.E."/>
            <person name="Friedrich M."/>
            <person name="Gordon C.M."/>
            <person name="Jindra M."/>
            <person name="Klingler M."/>
            <person name="Lan Q."/>
            <person name="Lattorff H.M."/>
            <person name="Laudet V."/>
            <person name="von Levetsow C."/>
            <person name="Liu Z."/>
            <person name="Lutz R."/>
            <person name="Lynch J.A."/>
            <person name="da Fonseca R.N."/>
            <person name="Posnien N."/>
            <person name="Reuter R."/>
            <person name="Roth S."/>
            <person name="Savard J."/>
            <person name="Schinko J.B."/>
            <person name="Schmitt C."/>
            <person name="Schoppmeier M."/>
            <person name="Schroder R."/>
            <person name="Shippy T.D."/>
            <person name="Simonnet F."/>
            <person name="Marques-Souza H."/>
            <person name="Tautz D."/>
            <person name="Tomoyasu Y."/>
            <person name="Trauner J."/>
            <person name="Van der Zee M."/>
            <person name="Vervoort M."/>
            <person name="Wittkopp N."/>
            <person name="Wimmer E.A."/>
            <person name="Yang X."/>
            <person name="Jones A.K."/>
            <person name="Sattelle D.B."/>
            <person name="Ebert P.R."/>
            <person name="Nelson D."/>
            <person name="Scott J.G."/>
            <person name="Beeman R.W."/>
            <person name="Muthukrishnan S."/>
            <person name="Kramer K.J."/>
            <person name="Arakane Y."/>
            <person name="Beeman R.W."/>
            <person name="Zhu Q."/>
            <person name="Hogenkamp D."/>
            <person name="Dixit R."/>
            <person name="Oppert B."/>
            <person name="Jiang H."/>
            <person name="Zou Z."/>
            <person name="Marshall J."/>
            <person name="Elpidina E."/>
            <person name="Vinokurov K."/>
            <person name="Oppert C."/>
            <person name="Zou Z."/>
            <person name="Evans J."/>
            <person name="Lu Z."/>
            <person name="Zhao P."/>
            <person name="Sumathipala N."/>
            <person name="Altincicek B."/>
            <person name="Vilcinskas A."/>
            <person name="Williams M."/>
            <person name="Hultmark D."/>
            <person name="Hetru C."/>
            <person name="Jiang H."/>
            <person name="Grimmelikhuijzen C.J."/>
            <person name="Hauser F."/>
            <person name="Cazzamali G."/>
            <person name="Williamson M."/>
            <person name="Park Y."/>
            <person name="Li B."/>
            <person name="Tanaka Y."/>
            <person name="Predel R."/>
            <person name="Neupert S."/>
            <person name="Schachtner J."/>
            <person name="Verleyen P."/>
            <person name="Raible F."/>
            <person name="Bork P."/>
            <person name="Friedrich M."/>
            <person name="Walden K.K."/>
            <person name="Robertson H.M."/>
            <person name="Angeli S."/>
            <person name="Foret S."/>
            <person name="Bucher G."/>
            <person name="Schuetz S."/>
            <person name="Maleszka R."/>
            <person name="Wimmer E.A."/>
            <person name="Beeman R.W."/>
            <person name="Lorenzen M."/>
            <person name="Tomoyasu Y."/>
            <person name="Miller S.C."/>
            <person name="Grossmann D."/>
            <person name="Bucher G."/>
        </authorList>
    </citation>
    <scope>NUCLEOTIDE SEQUENCE [LARGE SCALE GENOMIC DNA]</scope>
    <source>
        <strain evidence="2 3">Georgia GA2</strain>
    </source>
</reference>
<protein>
    <recommendedName>
        <fullName evidence="4">F-box domain-containing protein</fullName>
    </recommendedName>
</protein>
<gene>
    <name evidence="2" type="primary">AUGUSTUS-3.0.2_11993</name>
    <name evidence="2" type="ORF">TcasGA2_TC011993</name>
</gene>
<dbReference type="HOGENOM" id="CLU_145027_0_0_1"/>
<dbReference type="Proteomes" id="UP000007266">
    <property type="component" value="Linkage group 9"/>
</dbReference>
<dbReference type="SUPFAM" id="SSF81383">
    <property type="entry name" value="F-box domain"/>
    <property type="match status" value="1"/>
</dbReference>
<proteinExistence type="predicted"/>
<dbReference type="PhylomeDB" id="D6X2P4"/>
<accession>D6X2P4</accession>
<dbReference type="AlphaFoldDB" id="D6X2P4"/>
<dbReference type="EMBL" id="KQ971372">
    <property type="protein sequence ID" value="EFA09845.1"/>
    <property type="molecule type" value="Genomic_DNA"/>
</dbReference>
<evidence type="ECO:0000313" key="3">
    <source>
        <dbReference type="Proteomes" id="UP000007266"/>
    </source>
</evidence>
<dbReference type="InParanoid" id="D6X2P4"/>
<evidence type="ECO:0000313" key="2">
    <source>
        <dbReference type="EMBL" id="EFA09845.1"/>
    </source>
</evidence>
<name>D6X2P4_TRICA</name>
<dbReference type="InterPro" id="IPR036047">
    <property type="entry name" value="F-box-like_dom_sf"/>
</dbReference>
<keyword evidence="3" id="KW-1185">Reference proteome</keyword>
<reference evidence="2 3" key="2">
    <citation type="journal article" date="2010" name="Nucleic Acids Res.">
        <title>BeetleBase in 2010: revisions to provide comprehensive genomic information for Tribolium castaneum.</title>
        <authorList>
            <person name="Kim H.S."/>
            <person name="Murphy T."/>
            <person name="Xia J."/>
            <person name="Caragea D."/>
            <person name="Park Y."/>
            <person name="Beeman R.W."/>
            <person name="Lorenzen M.D."/>
            <person name="Butcher S."/>
            <person name="Manak J.R."/>
            <person name="Brown S.J."/>
        </authorList>
    </citation>
    <scope>GENOME REANNOTATION</scope>
    <source>
        <strain evidence="2 3">Georgia GA2</strain>
    </source>
</reference>
<evidence type="ECO:0008006" key="4">
    <source>
        <dbReference type="Google" id="ProtNLM"/>
    </source>
</evidence>
<dbReference type="CDD" id="cd09917">
    <property type="entry name" value="F-box_SF"/>
    <property type="match status" value="1"/>
</dbReference>
<evidence type="ECO:0000256" key="1">
    <source>
        <dbReference type="SAM" id="MobiDB-lite"/>
    </source>
</evidence>
<dbReference type="OrthoDB" id="47802at2759"/>